<dbReference type="AlphaFoldDB" id="H0QYQ8"/>
<dbReference type="eggNOG" id="COG3885">
    <property type="taxonomic scope" value="Bacteria"/>
</dbReference>
<dbReference type="Gene3D" id="3.40.830.10">
    <property type="entry name" value="LigB-like"/>
    <property type="match status" value="1"/>
</dbReference>
<comment type="caution">
    <text evidence="1">The sequence shown here is derived from an EMBL/GenBank/DDBJ whole genome shotgun (WGS) entry which is preliminary data.</text>
</comment>
<dbReference type="EMBL" id="BAEH01000042">
    <property type="protein sequence ID" value="GAB17959.1"/>
    <property type="molecule type" value="Genomic_DNA"/>
</dbReference>
<dbReference type="Proteomes" id="UP000035034">
    <property type="component" value="Unassembled WGS sequence"/>
</dbReference>
<evidence type="ECO:0000313" key="1">
    <source>
        <dbReference type="EMBL" id="GAB17959.1"/>
    </source>
</evidence>
<evidence type="ECO:0000313" key="2">
    <source>
        <dbReference type="Proteomes" id="UP000035034"/>
    </source>
</evidence>
<accession>H0QYQ8</accession>
<protein>
    <submittedName>
        <fullName evidence="1">Uncharacterized protein</fullName>
    </submittedName>
</protein>
<organism evidence="1 2">
    <name type="scientific">Gordonia effusa NBRC 100432</name>
    <dbReference type="NCBI Taxonomy" id="1077974"/>
    <lineage>
        <taxon>Bacteria</taxon>
        <taxon>Bacillati</taxon>
        <taxon>Actinomycetota</taxon>
        <taxon>Actinomycetes</taxon>
        <taxon>Mycobacteriales</taxon>
        <taxon>Gordoniaceae</taxon>
        <taxon>Gordonia</taxon>
    </lineage>
</organism>
<keyword evidence="2" id="KW-1185">Reference proteome</keyword>
<sequence>MCALVRHWWPVSLVPVLNSVVFVPSAPVLVPELAGPGAHDVDDVRAAVVDALRAANATSDDRPSRWLVCGDSVGAQPDSRLDGAGTFRGFGADRVVSLSGGGGDGPANPDWPTSMLLAGWYREAAGLSPLTPTVVDAEASSDQIAQIGASLRAELRNPGESVSVMVVADGATSLSARAPGGGDEPLAHDLQGRIDAALSDADCAALTALSSTECDRWGVGGRAVWQSVSAAVSGTRLTAQLHYAGAPLGVGYTIATWTAVS</sequence>
<name>H0QYQ8_9ACTN</name>
<gene>
    <name evidence="1" type="ORF">GOEFS_042_00500</name>
</gene>
<reference evidence="1 2" key="1">
    <citation type="submission" date="2011-12" db="EMBL/GenBank/DDBJ databases">
        <title>Whole genome shotgun sequence of Gordonia effusa NBRC 100432.</title>
        <authorList>
            <person name="Yoshida I."/>
            <person name="Takarada H."/>
            <person name="Hosoyama A."/>
            <person name="Tsuchikane K."/>
            <person name="Katsumata H."/>
            <person name="Yamazaki S."/>
            <person name="Fujita N."/>
        </authorList>
    </citation>
    <scope>NUCLEOTIDE SEQUENCE [LARGE SCALE GENOMIC DNA]</scope>
    <source>
        <strain evidence="1 2">NBRC 100432</strain>
    </source>
</reference>
<proteinExistence type="predicted"/>
<dbReference type="STRING" id="1077974.GOEFS_042_00500"/>